<dbReference type="OrthoDB" id="332863at2759"/>
<dbReference type="PANTHER" id="PTHR43546:SF9">
    <property type="entry name" value="L-ASCORBATE-6-PHOSPHATE LACTONASE ULAG-RELATED"/>
    <property type="match status" value="1"/>
</dbReference>
<sequence length="344" mass="36722">MGVSASLDVDVSLDADGRWGLICSVGTSADGHRYFGYVALTPHLTLAVTVTLSPLCPSIAMQFKLHLTTDLNVPVTAKARASESNVSITHISTATAILTIDDINFLIDPAFDKSGDFVLGDVVLTRTADPALGLENLPPIDAILLSHEDHVDNLDASGRTLLNGRHVLTTLDGAKNLAPRPGVRGLAPWQSTTLKLNGKEFKITATPTQHLPGGECVGFVLESPSFGVNEADGLPNVVYVSGDTVHIPELSEKLPKKYHTVVAIMNLGKAIAPLPTGPLQITMDGLQAAQLTLDIGAEKMVPLHYESWKHFSQDVDRAREELVAVKAKVVWAVPGEKTTIVEVL</sequence>
<dbReference type="InterPro" id="IPR036866">
    <property type="entry name" value="RibonucZ/Hydroxyglut_hydro"/>
</dbReference>
<protein>
    <recommendedName>
        <fullName evidence="2">Metallo-beta-lactamase domain-containing protein</fullName>
    </recommendedName>
</protein>
<dbReference type="EMBL" id="MBDO02000180">
    <property type="protein sequence ID" value="RLN60717.1"/>
    <property type="molecule type" value="Genomic_DNA"/>
</dbReference>
<dbReference type="InterPro" id="IPR050114">
    <property type="entry name" value="UPF0173_UPF0282_UlaG_hydrolase"/>
</dbReference>
<evidence type="ECO:0000313" key="3">
    <source>
        <dbReference type="EMBL" id="RLN60717.1"/>
    </source>
</evidence>
<dbReference type="SUPFAM" id="SSF56281">
    <property type="entry name" value="Metallo-hydrolase/oxidoreductase"/>
    <property type="match status" value="1"/>
</dbReference>
<evidence type="ECO:0000313" key="4">
    <source>
        <dbReference type="Proteomes" id="UP000277300"/>
    </source>
</evidence>
<dbReference type="InterPro" id="IPR001279">
    <property type="entry name" value="Metallo-B-lactamas"/>
</dbReference>
<organism evidence="3 4">
    <name type="scientific">Phytophthora kernoviae</name>
    <dbReference type="NCBI Taxonomy" id="325452"/>
    <lineage>
        <taxon>Eukaryota</taxon>
        <taxon>Sar</taxon>
        <taxon>Stramenopiles</taxon>
        <taxon>Oomycota</taxon>
        <taxon>Peronosporomycetes</taxon>
        <taxon>Peronosporales</taxon>
        <taxon>Peronosporaceae</taxon>
        <taxon>Phytophthora</taxon>
    </lineage>
</organism>
<dbReference type="PANTHER" id="PTHR43546">
    <property type="entry name" value="UPF0173 METAL-DEPENDENT HYDROLASE MJ1163-RELATED"/>
    <property type="match status" value="1"/>
</dbReference>
<dbReference type="Gene3D" id="3.60.15.10">
    <property type="entry name" value="Ribonuclease Z/Hydroxyacylglutathione hydrolase-like"/>
    <property type="match status" value="1"/>
</dbReference>
<accession>A0A3F2RMT2</accession>
<name>A0A3F2RMT2_9STRA</name>
<dbReference type="GO" id="GO:0016787">
    <property type="term" value="F:hydrolase activity"/>
    <property type="evidence" value="ECO:0007669"/>
    <property type="project" value="UniProtKB-KW"/>
</dbReference>
<feature type="domain" description="Metallo-beta-lactamase" evidence="2">
    <location>
        <begin position="104"/>
        <end position="305"/>
    </location>
</feature>
<dbReference type="Pfam" id="PF12706">
    <property type="entry name" value="Lactamase_B_2"/>
    <property type="match status" value="1"/>
</dbReference>
<gene>
    <name evidence="3" type="ORF">BBP00_00005814</name>
</gene>
<keyword evidence="1" id="KW-0378">Hydrolase</keyword>
<reference evidence="3 4" key="1">
    <citation type="submission" date="2018-07" db="EMBL/GenBank/DDBJ databases">
        <title>Genome sequencing of oomycete isolates from Chile give support for New Zealand origin for Phytophthora kernoviae and make available the first Nothophytophthora sp. genome.</title>
        <authorList>
            <person name="Studholme D.J."/>
            <person name="Sanfuentes E."/>
            <person name="Panda P."/>
            <person name="Hill R."/>
            <person name="Sambles C."/>
            <person name="Grant M."/>
            <person name="Williams N.M."/>
            <person name="Mcdougal R.L."/>
        </authorList>
    </citation>
    <scope>NUCLEOTIDE SEQUENCE [LARGE SCALE GENOMIC DNA]</scope>
    <source>
        <strain evidence="3">Chile6</strain>
    </source>
</reference>
<comment type="caution">
    <text evidence="3">The sequence shown here is derived from an EMBL/GenBank/DDBJ whole genome shotgun (WGS) entry which is preliminary data.</text>
</comment>
<dbReference type="AlphaFoldDB" id="A0A3F2RMT2"/>
<proteinExistence type="predicted"/>
<evidence type="ECO:0000259" key="2">
    <source>
        <dbReference type="Pfam" id="PF12706"/>
    </source>
</evidence>
<evidence type="ECO:0000256" key="1">
    <source>
        <dbReference type="ARBA" id="ARBA00022801"/>
    </source>
</evidence>
<dbReference type="Proteomes" id="UP000277300">
    <property type="component" value="Unassembled WGS sequence"/>
</dbReference>